<feature type="transmembrane region" description="Helical" evidence="9">
    <location>
        <begin position="53"/>
        <end position="77"/>
    </location>
</feature>
<dbReference type="Proteomes" id="UP000636264">
    <property type="component" value="Unassembled WGS sequence"/>
</dbReference>
<comment type="similarity">
    <text evidence="8 9">Belongs to the TRAP transporter small permease family.</text>
</comment>
<evidence type="ECO:0000313" key="12">
    <source>
        <dbReference type="Proteomes" id="UP000636264"/>
    </source>
</evidence>
<keyword evidence="3" id="KW-1003">Cell membrane</keyword>
<evidence type="ECO:0000256" key="1">
    <source>
        <dbReference type="ARBA" id="ARBA00004429"/>
    </source>
</evidence>
<dbReference type="GO" id="GO:0005886">
    <property type="term" value="C:plasma membrane"/>
    <property type="evidence" value="ECO:0007669"/>
    <property type="project" value="UniProtKB-SubCell"/>
</dbReference>
<dbReference type="AlphaFoldDB" id="A0A916RN81"/>
<evidence type="ECO:0000256" key="2">
    <source>
        <dbReference type="ARBA" id="ARBA00022448"/>
    </source>
</evidence>
<dbReference type="InterPro" id="IPR055348">
    <property type="entry name" value="DctQ"/>
</dbReference>
<keyword evidence="7 9" id="KW-0472">Membrane</keyword>
<organism evidence="11 12">
    <name type="scientific">Nitratireductor aestuarii</name>
    <dbReference type="NCBI Taxonomy" id="1735103"/>
    <lineage>
        <taxon>Bacteria</taxon>
        <taxon>Pseudomonadati</taxon>
        <taxon>Pseudomonadota</taxon>
        <taxon>Alphaproteobacteria</taxon>
        <taxon>Hyphomicrobiales</taxon>
        <taxon>Phyllobacteriaceae</taxon>
        <taxon>Nitratireductor</taxon>
    </lineage>
</organism>
<reference evidence="11" key="2">
    <citation type="submission" date="2020-09" db="EMBL/GenBank/DDBJ databases">
        <authorList>
            <person name="Sun Q."/>
            <person name="Zhou Y."/>
        </authorList>
    </citation>
    <scope>NUCLEOTIDE SEQUENCE</scope>
    <source>
        <strain evidence="11">CGMCC 1.15320</strain>
    </source>
</reference>
<evidence type="ECO:0000313" key="11">
    <source>
        <dbReference type="EMBL" id="GGA62284.1"/>
    </source>
</evidence>
<dbReference type="GO" id="GO:0022857">
    <property type="term" value="F:transmembrane transporter activity"/>
    <property type="evidence" value="ECO:0007669"/>
    <property type="project" value="UniProtKB-UniRule"/>
</dbReference>
<keyword evidence="4 9" id="KW-0997">Cell inner membrane</keyword>
<comment type="caution">
    <text evidence="11">The sequence shown here is derived from an EMBL/GenBank/DDBJ whole genome shotgun (WGS) entry which is preliminary data.</text>
</comment>
<dbReference type="Pfam" id="PF04290">
    <property type="entry name" value="DctQ"/>
    <property type="match status" value="1"/>
</dbReference>
<dbReference type="InterPro" id="IPR007387">
    <property type="entry name" value="TRAP_DctQ"/>
</dbReference>
<feature type="domain" description="Tripartite ATP-independent periplasmic transporters DctQ component" evidence="10">
    <location>
        <begin position="24"/>
        <end position="149"/>
    </location>
</feature>
<name>A0A916RN81_9HYPH</name>
<reference evidence="11" key="1">
    <citation type="journal article" date="2014" name="Int. J. Syst. Evol. Microbiol.">
        <title>Complete genome sequence of Corynebacterium casei LMG S-19264T (=DSM 44701T), isolated from a smear-ripened cheese.</title>
        <authorList>
            <consortium name="US DOE Joint Genome Institute (JGI-PGF)"/>
            <person name="Walter F."/>
            <person name="Albersmeier A."/>
            <person name="Kalinowski J."/>
            <person name="Ruckert C."/>
        </authorList>
    </citation>
    <scope>NUCLEOTIDE SEQUENCE</scope>
    <source>
        <strain evidence="11">CGMCC 1.15320</strain>
    </source>
</reference>
<dbReference type="GO" id="GO:0015740">
    <property type="term" value="P:C4-dicarboxylate transport"/>
    <property type="evidence" value="ECO:0007669"/>
    <property type="project" value="TreeGrafter"/>
</dbReference>
<accession>A0A916RN81</accession>
<evidence type="ECO:0000256" key="5">
    <source>
        <dbReference type="ARBA" id="ARBA00022692"/>
    </source>
</evidence>
<proteinExistence type="inferred from homology"/>
<evidence type="ECO:0000256" key="8">
    <source>
        <dbReference type="ARBA" id="ARBA00038436"/>
    </source>
</evidence>
<protein>
    <recommendedName>
        <fullName evidence="9">TRAP transporter small permease protein</fullName>
    </recommendedName>
</protein>
<evidence type="ECO:0000256" key="4">
    <source>
        <dbReference type="ARBA" id="ARBA00022519"/>
    </source>
</evidence>
<keyword evidence="5 9" id="KW-0812">Transmembrane</keyword>
<feature type="transmembrane region" description="Helical" evidence="9">
    <location>
        <begin position="89"/>
        <end position="107"/>
    </location>
</feature>
<feature type="transmembrane region" description="Helical" evidence="9">
    <location>
        <begin position="12"/>
        <end position="33"/>
    </location>
</feature>
<evidence type="ECO:0000256" key="6">
    <source>
        <dbReference type="ARBA" id="ARBA00022989"/>
    </source>
</evidence>
<sequence length="162" mass="18518">MVASIDRTIIRINGWVIGIMLMVMLALVCTNVVGRYFFLYSFGWIEEVSRYLMIWIVFLGAGLALREGMHVAVTLFADLSMELKPAFKWAAWILTFLFFAALAWYGYKYAMFAARQRSTMLQLPMWTIYLAVPIGSVMCIVHMVLDLLNPKKDAEEAVEVAE</sequence>
<dbReference type="EMBL" id="BMIF01000003">
    <property type="protein sequence ID" value="GGA62284.1"/>
    <property type="molecule type" value="Genomic_DNA"/>
</dbReference>
<evidence type="ECO:0000259" key="10">
    <source>
        <dbReference type="Pfam" id="PF04290"/>
    </source>
</evidence>
<comment type="function">
    <text evidence="9">Part of the tripartite ATP-independent periplasmic (TRAP) transport system.</text>
</comment>
<evidence type="ECO:0000256" key="3">
    <source>
        <dbReference type="ARBA" id="ARBA00022475"/>
    </source>
</evidence>
<dbReference type="PANTHER" id="PTHR35011:SF2">
    <property type="entry name" value="2,3-DIKETO-L-GULONATE TRAP TRANSPORTER SMALL PERMEASE PROTEIN YIAM"/>
    <property type="match status" value="1"/>
</dbReference>
<feature type="transmembrane region" description="Helical" evidence="9">
    <location>
        <begin position="127"/>
        <end position="145"/>
    </location>
</feature>
<evidence type="ECO:0000256" key="7">
    <source>
        <dbReference type="ARBA" id="ARBA00023136"/>
    </source>
</evidence>
<keyword evidence="2 9" id="KW-0813">Transport</keyword>
<evidence type="ECO:0000256" key="9">
    <source>
        <dbReference type="RuleBase" id="RU369079"/>
    </source>
</evidence>
<comment type="subcellular location">
    <subcellularLocation>
        <location evidence="1 9">Cell inner membrane</location>
        <topology evidence="1 9">Multi-pass membrane protein</topology>
    </subcellularLocation>
</comment>
<dbReference type="PANTHER" id="PTHR35011">
    <property type="entry name" value="2,3-DIKETO-L-GULONATE TRAP TRANSPORTER SMALL PERMEASE PROTEIN YIAM"/>
    <property type="match status" value="1"/>
</dbReference>
<gene>
    <name evidence="11" type="ORF">GCM10011385_15000</name>
</gene>
<keyword evidence="6 9" id="KW-1133">Transmembrane helix</keyword>
<comment type="subunit">
    <text evidence="9">The complex comprises the extracytoplasmic solute receptor protein and the two transmembrane proteins.</text>
</comment>
<keyword evidence="12" id="KW-1185">Reference proteome</keyword>